<proteinExistence type="predicted"/>
<dbReference type="Gene3D" id="1.25.40.10">
    <property type="entry name" value="Tetratricopeptide repeat domain"/>
    <property type="match status" value="2"/>
</dbReference>
<dbReference type="InterPro" id="IPR036388">
    <property type="entry name" value="WH-like_DNA-bd_sf"/>
</dbReference>
<gene>
    <name evidence="6" type="ORF">ACFSQ0_10720</name>
</gene>
<feature type="coiled-coil region" evidence="2">
    <location>
        <begin position="454"/>
        <end position="495"/>
    </location>
</feature>
<keyword evidence="3" id="KW-0472">Membrane</keyword>
<dbReference type="Pfam" id="PF13374">
    <property type="entry name" value="TPR_10"/>
    <property type="match status" value="1"/>
</dbReference>
<keyword evidence="7" id="KW-1185">Reference proteome</keyword>
<evidence type="ECO:0000256" key="4">
    <source>
        <dbReference type="SAM" id="SignalP"/>
    </source>
</evidence>
<keyword evidence="2" id="KW-0175">Coiled coil</keyword>
<evidence type="ECO:0000259" key="5">
    <source>
        <dbReference type="SMART" id="SM00421"/>
    </source>
</evidence>
<dbReference type="EMBL" id="JBHULZ010000041">
    <property type="protein sequence ID" value="MFD2698467.1"/>
    <property type="molecule type" value="Genomic_DNA"/>
</dbReference>
<keyword evidence="3" id="KW-1133">Transmembrane helix</keyword>
<protein>
    <submittedName>
        <fullName evidence="6">Tetratricopeptide repeat protein</fullName>
    </submittedName>
</protein>
<feature type="signal peptide" evidence="4">
    <location>
        <begin position="1"/>
        <end position="20"/>
    </location>
</feature>
<keyword evidence="3" id="KW-0812">Transmembrane</keyword>
<feature type="chain" id="PRO_5046362270" evidence="4">
    <location>
        <begin position="21"/>
        <end position="614"/>
    </location>
</feature>
<name>A0ABW5SIA6_9FLAO</name>
<dbReference type="SUPFAM" id="SSF46894">
    <property type="entry name" value="C-terminal effector domain of the bipartite response regulators"/>
    <property type="match status" value="1"/>
</dbReference>
<feature type="transmembrane region" description="Helical" evidence="3">
    <location>
        <begin position="422"/>
        <end position="441"/>
    </location>
</feature>
<dbReference type="PROSITE" id="PS50005">
    <property type="entry name" value="TPR"/>
    <property type="match status" value="1"/>
</dbReference>
<organism evidence="6 7">
    <name type="scientific">Mesonia sediminis</name>
    <dbReference type="NCBI Taxonomy" id="1703946"/>
    <lineage>
        <taxon>Bacteria</taxon>
        <taxon>Pseudomonadati</taxon>
        <taxon>Bacteroidota</taxon>
        <taxon>Flavobacteriia</taxon>
        <taxon>Flavobacteriales</taxon>
        <taxon>Flavobacteriaceae</taxon>
        <taxon>Mesonia</taxon>
    </lineage>
</organism>
<evidence type="ECO:0000256" key="1">
    <source>
        <dbReference type="PROSITE-ProRule" id="PRU00339"/>
    </source>
</evidence>
<evidence type="ECO:0000313" key="7">
    <source>
        <dbReference type="Proteomes" id="UP001597357"/>
    </source>
</evidence>
<dbReference type="SMART" id="SM00421">
    <property type="entry name" value="HTH_LUXR"/>
    <property type="match status" value="1"/>
</dbReference>
<evidence type="ECO:0000256" key="3">
    <source>
        <dbReference type="SAM" id="Phobius"/>
    </source>
</evidence>
<feature type="repeat" description="TPR" evidence="1">
    <location>
        <begin position="108"/>
        <end position="141"/>
    </location>
</feature>
<dbReference type="SUPFAM" id="SSF48452">
    <property type="entry name" value="TPR-like"/>
    <property type="match status" value="1"/>
</dbReference>
<dbReference type="InterPro" id="IPR016032">
    <property type="entry name" value="Sig_transdc_resp-reg_C-effctor"/>
</dbReference>
<evidence type="ECO:0000313" key="6">
    <source>
        <dbReference type="EMBL" id="MFD2698467.1"/>
    </source>
</evidence>
<dbReference type="Proteomes" id="UP001597357">
    <property type="component" value="Unassembled WGS sequence"/>
</dbReference>
<feature type="domain" description="HTH luxR-type" evidence="5">
    <location>
        <begin position="554"/>
        <end position="611"/>
    </location>
</feature>
<dbReference type="Gene3D" id="1.10.10.10">
    <property type="entry name" value="Winged helix-like DNA-binding domain superfamily/Winged helix DNA-binding domain"/>
    <property type="match status" value="1"/>
</dbReference>
<sequence length="614" mass="71172">MKPHYLTILISFVLSLSSHAQNLSHDEAQRIHQYQLSQFQKLFSQPDEVKPILDSLQLVGERFWPDSLRASNHLLNGTYYSIKSKLDSAIYHFKQNLVFIDSNSARYPKMLNNLAVMYNHNGQYAEALKLADEAIKTAKNRKDFKSVSLLKAVKSVTYARLEDYKTALNFQKKVIATIEANELTFRQVPIEYHNLANLYRRLNMQDLAIAEFKATLPRLKANELLDTYYLGSLNLSHSYLETGQLALADSLLSLSHPKIVEFGHSNILDYHDELRAKYFTYLGDSERALGIYRSIFNKEWNPINERLYHVARRYMSLLESENLKEEATAFALWVLDYEKNNPQQQFGIKSKIKFYIQAKDYLRSNKETYNKLLLRTLSLQDSLNDRNDELAKQHFYESLAFQDKLEENKTLEKNLASSTYRIYLLLGLGTLLLLGSAYYFYRYKIGQKKAGAALSQADTKAKKLNKDLEAVKTEKKKAEETLAIQKSEILALAAKFNQVQQKYSKAIYRLDKETQQQLLIHLGNTDKAEDYWAIIKDKFIALNPDFIQQLKAHYPAITSSQIDFCALIRINLSNKEIAKALSITPQSVITRKYRLKKKFNLEKDVDFTRFILDL</sequence>
<dbReference type="SMART" id="SM00028">
    <property type="entry name" value="TPR"/>
    <property type="match status" value="2"/>
</dbReference>
<evidence type="ECO:0000256" key="2">
    <source>
        <dbReference type="SAM" id="Coils"/>
    </source>
</evidence>
<accession>A0ABW5SIA6</accession>
<comment type="caution">
    <text evidence="6">The sequence shown here is derived from an EMBL/GenBank/DDBJ whole genome shotgun (WGS) entry which is preliminary data.</text>
</comment>
<keyword evidence="4" id="KW-0732">Signal</keyword>
<dbReference type="InterPro" id="IPR011990">
    <property type="entry name" value="TPR-like_helical_dom_sf"/>
</dbReference>
<keyword evidence="1" id="KW-0802">TPR repeat</keyword>
<dbReference type="RefSeq" id="WP_379048070.1">
    <property type="nucleotide sequence ID" value="NZ_JBHULZ010000041.1"/>
</dbReference>
<dbReference type="InterPro" id="IPR019734">
    <property type="entry name" value="TPR_rpt"/>
</dbReference>
<reference evidence="7" key="1">
    <citation type="journal article" date="2019" name="Int. J. Syst. Evol. Microbiol.">
        <title>The Global Catalogue of Microorganisms (GCM) 10K type strain sequencing project: providing services to taxonomists for standard genome sequencing and annotation.</title>
        <authorList>
            <consortium name="The Broad Institute Genomics Platform"/>
            <consortium name="The Broad Institute Genome Sequencing Center for Infectious Disease"/>
            <person name="Wu L."/>
            <person name="Ma J."/>
        </authorList>
    </citation>
    <scope>NUCLEOTIDE SEQUENCE [LARGE SCALE GENOMIC DNA]</scope>
    <source>
        <strain evidence="7">KCTC 42255</strain>
    </source>
</reference>
<dbReference type="InterPro" id="IPR000792">
    <property type="entry name" value="Tscrpt_reg_LuxR_C"/>
</dbReference>